<feature type="domain" description="HTH hxlR-type" evidence="4">
    <location>
        <begin position="25"/>
        <end position="124"/>
    </location>
</feature>
<dbReference type="InterPro" id="IPR036388">
    <property type="entry name" value="WH-like_DNA-bd_sf"/>
</dbReference>
<comment type="caution">
    <text evidence="5">The sequence shown here is derived from an EMBL/GenBank/DDBJ whole genome shotgun (WGS) entry which is preliminary data.</text>
</comment>
<evidence type="ECO:0000313" key="6">
    <source>
        <dbReference type="Proteomes" id="UP000532273"/>
    </source>
</evidence>
<dbReference type="InterPro" id="IPR036390">
    <property type="entry name" value="WH_DNA-bd_sf"/>
</dbReference>
<dbReference type="Pfam" id="PF01638">
    <property type="entry name" value="HxlR"/>
    <property type="match status" value="1"/>
</dbReference>
<dbReference type="PROSITE" id="PS51118">
    <property type="entry name" value="HTH_HXLR"/>
    <property type="match status" value="1"/>
</dbReference>
<evidence type="ECO:0000313" key="5">
    <source>
        <dbReference type="EMBL" id="MBB4106460.1"/>
    </source>
</evidence>
<gene>
    <name evidence="5" type="ORF">GGQ60_000420</name>
</gene>
<evidence type="ECO:0000256" key="2">
    <source>
        <dbReference type="ARBA" id="ARBA00023125"/>
    </source>
</evidence>
<keyword evidence="2 5" id="KW-0238">DNA-binding</keyword>
<reference evidence="5 6" key="1">
    <citation type="submission" date="2020-08" db="EMBL/GenBank/DDBJ databases">
        <title>Genomic Encyclopedia of Type Strains, Phase IV (KMG-IV): sequencing the most valuable type-strain genomes for metagenomic binning, comparative biology and taxonomic classification.</title>
        <authorList>
            <person name="Goeker M."/>
        </authorList>
    </citation>
    <scope>NUCLEOTIDE SEQUENCE [LARGE SCALE GENOMIC DNA]</scope>
    <source>
        <strain evidence="5 6">DSM 100774</strain>
    </source>
</reference>
<dbReference type="Proteomes" id="UP000532273">
    <property type="component" value="Unassembled WGS sequence"/>
</dbReference>
<dbReference type="Gene3D" id="1.10.10.10">
    <property type="entry name" value="Winged helix-like DNA-binding domain superfamily/Winged helix DNA-binding domain"/>
    <property type="match status" value="1"/>
</dbReference>
<sequence>MKWSTYMRKENSTNAINEQFLFQVCELNSAIAMISGRWKSQIVYSISQGNNRFHLLKKELPNISEQVLGRQLRELETHAIIIKREIPETVPSGIEYVLTNKGIDLVPVLEKLCDWGKTYADGKAIAVCSDLINSSR</sequence>
<keyword evidence="1" id="KW-0805">Transcription regulation</keyword>
<organism evidence="5 6">
    <name type="scientific">Pedobacter zeae</name>
    <dbReference type="NCBI Taxonomy" id="1737356"/>
    <lineage>
        <taxon>Bacteria</taxon>
        <taxon>Pseudomonadati</taxon>
        <taxon>Bacteroidota</taxon>
        <taxon>Sphingobacteriia</taxon>
        <taxon>Sphingobacteriales</taxon>
        <taxon>Sphingobacteriaceae</taxon>
        <taxon>Pedobacter</taxon>
    </lineage>
</organism>
<dbReference type="PANTHER" id="PTHR33204">
    <property type="entry name" value="TRANSCRIPTIONAL REGULATOR, MARR FAMILY"/>
    <property type="match status" value="1"/>
</dbReference>
<accession>A0A7W6K979</accession>
<dbReference type="GO" id="GO:0003677">
    <property type="term" value="F:DNA binding"/>
    <property type="evidence" value="ECO:0007669"/>
    <property type="project" value="UniProtKB-KW"/>
</dbReference>
<evidence type="ECO:0000259" key="4">
    <source>
        <dbReference type="PROSITE" id="PS51118"/>
    </source>
</evidence>
<dbReference type="RefSeq" id="WP_221235856.1">
    <property type="nucleotide sequence ID" value="NZ_BMHZ01000002.1"/>
</dbReference>
<dbReference type="SUPFAM" id="SSF46785">
    <property type="entry name" value="Winged helix' DNA-binding domain"/>
    <property type="match status" value="1"/>
</dbReference>
<keyword evidence="3" id="KW-0804">Transcription</keyword>
<evidence type="ECO:0000256" key="1">
    <source>
        <dbReference type="ARBA" id="ARBA00023015"/>
    </source>
</evidence>
<evidence type="ECO:0000256" key="3">
    <source>
        <dbReference type="ARBA" id="ARBA00023163"/>
    </source>
</evidence>
<dbReference type="AlphaFoldDB" id="A0A7W6K979"/>
<dbReference type="EMBL" id="JACIEF010000001">
    <property type="protein sequence ID" value="MBB4106460.1"/>
    <property type="molecule type" value="Genomic_DNA"/>
</dbReference>
<protein>
    <submittedName>
        <fullName evidence="5">DNA-binding HxlR family transcriptional regulator</fullName>
    </submittedName>
</protein>
<name>A0A7W6K979_9SPHI</name>
<dbReference type="InterPro" id="IPR002577">
    <property type="entry name" value="HTH_HxlR"/>
</dbReference>
<proteinExistence type="predicted"/>
<dbReference type="PANTHER" id="PTHR33204:SF29">
    <property type="entry name" value="TRANSCRIPTIONAL REGULATOR"/>
    <property type="match status" value="1"/>
</dbReference>